<dbReference type="GO" id="GO:0008881">
    <property type="term" value="F:glutamate racemase activity"/>
    <property type="evidence" value="ECO:0007669"/>
    <property type="project" value="TreeGrafter"/>
</dbReference>
<keyword evidence="3" id="KW-1185">Reference proteome</keyword>
<dbReference type="RefSeq" id="WP_073374988.1">
    <property type="nucleotide sequence ID" value="NZ_FQXS01000007.1"/>
</dbReference>
<evidence type="ECO:0000313" key="3">
    <source>
        <dbReference type="Proteomes" id="UP000184139"/>
    </source>
</evidence>
<keyword evidence="1" id="KW-0413">Isomerase</keyword>
<dbReference type="GO" id="GO:0009252">
    <property type="term" value="P:peptidoglycan biosynthetic process"/>
    <property type="evidence" value="ECO:0007669"/>
    <property type="project" value="TreeGrafter"/>
</dbReference>
<accession>A0A1M5VAH3</accession>
<reference evidence="2 3" key="1">
    <citation type="submission" date="2016-11" db="EMBL/GenBank/DDBJ databases">
        <authorList>
            <person name="Jaros S."/>
            <person name="Januszkiewicz K."/>
            <person name="Wedrychowicz H."/>
        </authorList>
    </citation>
    <scope>NUCLEOTIDE SEQUENCE [LARGE SCALE GENOMIC DNA]</scope>
    <source>
        <strain evidence="2 3">DSM 9705</strain>
    </source>
</reference>
<organism evidence="2 3">
    <name type="scientific">Desulfofustis glycolicus DSM 9705</name>
    <dbReference type="NCBI Taxonomy" id="1121409"/>
    <lineage>
        <taxon>Bacteria</taxon>
        <taxon>Pseudomonadati</taxon>
        <taxon>Thermodesulfobacteriota</taxon>
        <taxon>Desulfobulbia</taxon>
        <taxon>Desulfobulbales</taxon>
        <taxon>Desulfocapsaceae</taxon>
        <taxon>Desulfofustis</taxon>
    </lineage>
</organism>
<dbReference type="OrthoDB" id="9801055at2"/>
<gene>
    <name evidence="2" type="ORF">SAMN02745124_01610</name>
</gene>
<dbReference type="PANTHER" id="PTHR21198:SF2">
    <property type="entry name" value="GLUTAMATE RACEMASE"/>
    <property type="match status" value="1"/>
</dbReference>
<dbReference type="PANTHER" id="PTHR21198">
    <property type="entry name" value="GLUTAMATE RACEMASE"/>
    <property type="match status" value="1"/>
</dbReference>
<dbReference type="Gene3D" id="3.40.50.1860">
    <property type="match status" value="2"/>
</dbReference>
<protein>
    <submittedName>
        <fullName evidence="2">Glutamate racemase</fullName>
    </submittedName>
</protein>
<sequence>MIGVYDSGIGGLLLARKLGERYADRCVSVFCDTAASGLAARTLEQAAERCRSGLSYLTEQGARLIVIACHETVMDVLARPGKPSVPDLPLIDAVGVTARATQSVSTGGRIGIITSRTVVEGGIYEPLLQTSAGEKALFFQACPLLLPLIEEGWYNTVATRMIIKRYLRPLKELQIDTLIPACCSYQLVLPLIAARCGRRTRVVDPGGALIDAVAEQLVYDDTDGAHPGRPRYLVHVTQYHDGISRVLQTIFGRSTDRYEVL</sequence>
<evidence type="ECO:0000313" key="2">
    <source>
        <dbReference type="EMBL" id="SHH72104.1"/>
    </source>
</evidence>
<dbReference type="AlphaFoldDB" id="A0A1M5VAH3"/>
<dbReference type="InterPro" id="IPR001920">
    <property type="entry name" value="Asp/Glu_race"/>
</dbReference>
<evidence type="ECO:0000256" key="1">
    <source>
        <dbReference type="ARBA" id="ARBA00023235"/>
    </source>
</evidence>
<dbReference type="STRING" id="1121409.SAMN02745124_01610"/>
<dbReference type="EMBL" id="FQXS01000007">
    <property type="protein sequence ID" value="SHH72104.1"/>
    <property type="molecule type" value="Genomic_DNA"/>
</dbReference>
<dbReference type="Proteomes" id="UP000184139">
    <property type="component" value="Unassembled WGS sequence"/>
</dbReference>
<dbReference type="SUPFAM" id="SSF53681">
    <property type="entry name" value="Aspartate/glutamate racemase"/>
    <property type="match status" value="2"/>
</dbReference>
<name>A0A1M5VAH3_9BACT</name>
<proteinExistence type="predicted"/>